<dbReference type="Pfam" id="PF06241">
    <property type="entry name" value="Castor_Poll_mid"/>
    <property type="match status" value="1"/>
</dbReference>
<dbReference type="InterPro" id="IPR010420">
    <property type="entry name" value="CASTOR/POLLUX/SYM8_dom"/>
</dbReference>
<dbReference type="PANTHER" id="PTHR31563">
    <property type="entry name" value="ION CHANNEL POLLUX-RELATED"/>
    <property type="match status" value="1"/>
</dbReference>
<keyword evidence="5 6" id="KW-0472">Membrane</keyword>
<comment type="subcellular location">
    <subcellularLocation>
        <location evidence="1">Membrane</location>
        <topology evidence="1">Multi-pass membrane protein</topology>
    </subcellularLocation>
</comment>
<evidence type="ECO:0000256" key="2">
    <source>
        <dbReference type="ARBA" id="ARBA00008577"/>
    </source>
</evidence>
<dbReference type="Gene3D" id="3.40.50.720">
    <property type="entry name" value="NAD(P)-binding Rossmann-like Domain"/>
    <property type="match status" value="1"/>
</dbReference>
<keyword evidence="9" id="KW-1185">Reference proteome</keyword>
<evidence type="ECO:0000313" key="8">
    <source>
        <dbReference type="EMBL" id="KAJ4750640.1"/>
    </source>
</evidence>
<dbReference type="PROSITE" id="PS51201">
    <property type="entry name" value="RCK_N"/>
    <property type="match status" value="1"/>
</dbReference>
<organism evidence="8 9">
    <name type="scientific">Rhynchospora pubera</name>
    <dbReference type="NCBI Taxonomy" id="906938"/>
    <lineage>
        <taxon>Eukaryota</taxon>
        <taxon>Viridiplantae</taxon>
        <taxon>Streptophyta</taxon>
        <taxon>Embryophyta</taxon>
        <taxon>Tracheophyta</taxon>
        <taxon>Spermatophyta</taxon>
        <taxon>Magnoliopsida</taxon>
        <taxon>Liliopsida</taxon>
        <taxon>Poales</taxon>
        <taxon>Cyperaceae</taxon>
        <taxon>Cyperoideae</taxon>
        <taxon>Rhynchosporeae</taxon>
        <taxon>Rhynchospora</taxon>
    </lineage>
</organism>
<protein>
    <recommendedName>
        <fullName evidence="7">RCK N-terminal domain-containing protein</fullName>
    </recommendedName>
</protein>
<dbReference type="SUPFAM" id="SSF81324">
    <property type="entry name" value="Voltage-gated potassium channels"/>
    <property type="match status" value="1"/>
</dbReference>
<comment type="caution">
    <text evidence="8">The sequence shown here is derived from an EMBL/GenBank/DDBJ whole genome shotgun (WGS) entry which is preliminary data.</text>
</comment>
<gene>
    <name evidence="8" type="ORF">LUZ62_085045</name>
</gene>
<feature type="transmembrane region" description="Helical" evidence="6">
    <location>
        <begin position="228"/>
        <end position="246"/>
    </location>
</feature>
<dbReference type="GO" id="GO:0006813">
    <property type="term" value="P:potassium ion transport"/>
    <property type="evidence" value="ECO:0007669"/>
    <property type="project" value="InterPro"/>
</dbReference>
<comment type="similarity">
    <text evidence="2">Belongs to the castor/pollux (TC 1.A.1.23) family.</text>
</comment>
<dbReference type="Proteomes" id="UP001140206">
    <property type="component" value="Chromosome 5"/>
</dbReference>
<keyword evidence="4 6" id="KW-1133">Transmembrane helix</keyword>
<name>A0AAV8C595_9POAL</name>
<evidence type="ECO:0000256" key="5">
    <source>
        <dbReference type="ARBA" id="ARBA00023136"/>
    </source>
</evidence>
<feature type="domain" description="RCK N-terminal" evidence="7">
    <location>
        <begin position="270"/>
        <end position="422"/>
    </location>
</feature>
<dbReference type="EMBL" id="JAMFTS010000005">
    <property type="protein sequence ID" value="KAJ4750640.1"/>
    <property type="molecule type" value="Genomic_DNA"/>
</dbReference>
<sequence>MNSWLSLSYHSSKSLLVRSPLRSIRLHRLHSHSPCVPIGCFPYNKGKKLVMSTRLDTLEGSLFSCMCSKFDQLAAPNEGSNCKVRLRWMAFYFICRVMIDRIRPMIEKMISPLIQSSNIMTNIPLACISDPTKRTVPLQLDVTFPSLQDLKLSFSRLYYLFNVQLERNIGMSFIVLLFACFSFVMIGGTMFYNFRNKKQPLEDCFWDAWACLCSSSTHLRQKTRVERVLGFILAIWGLLFYSRLLSTTTEQFRHHMQKIREGAQLQVMETDHIVICGVNSHLLFILKQLNKFHESAIRLGTATSRKQRILLLSDLPRKQIEKLGDSMTKDLSQLSVFTKSCSLSLTKSFERAAADKARAIIILPEKNDRYEVDTDAFLSLLALQPLPSIASVPTIVEASNSSTSGLLKSITGLNVHPVEMVSSKLFVQCSRQKGLQKIYRHLLNYRSTAPNLQV</sequence>
<dbReference type="InterPro" id="IPR003148">
    <property type="entry name" value="RCK_N"/>
</dbReference>
<feature type="transmembrane region" description="Helical" evidence="6">
    <location>
        <begin position="169"/>
        <end position="192"/>
    </location>
</feature>
<evidence type="ECO:0000313" key="9">
    <source>
        <dbReference type="Proteomes" id="UP001140206"/>
    </source>
</evidence>
<dbReference type="AlphaFoldDB" id="A0AAV8C595"/>
<dbReference type="GO" id="GO:0016020">
    <property type="term" value="C:membrane"/>
    <property type="evidence" value="ECO:0007669"/>
    <property type="project" value="UniProtKB-SubCell"/>
</dbReference>
<proteinExistence type="inferred from homology"/>
<evidence type="ECO:0000256" key="6">
    <source>
        <dbReference type="SAM" id="Phobius"/>
    </source>
</evidence>
<evidence type="ECO:0000256" key="4">
    <source>
        <dbReference type="ARBA" id="ARBA00022989"/>
    </source>
</evidence>
<evidence type="ECO:0000259" key="7">
    <source>
        <dbReference type="PROSITE" id="PS51201"/>
    </source>
</evidence>
<accession>A0AAV8C595</accession>
<evidence type="ECO:0000256" key="3">
    <source>
        <dbReference type="ARBA" id="ARBA00022692"/>
    </source>
</evidence>
<keyword evidence="3 6" id="KW-0812">Transmembrane</keyword>
<dbReference type="PANTHER" id="PTHR31563:SF13">
    <property type="entry name" value="ION CHANNEL POLLUX-LIKE 1-RELATED"/>
    <property type="match status" value="1"/>
</dbReference>
<dbReference type="InterPro" id="IPR044849">
    <property type="entry name" value="CASTOR/POLLUX/SYM8-like"/>
</dbReference>
<evidence type="ECO:0000256" key="1">
    <source>
        <dbReference type="ARBA" id="ARBA00004141"/>
    </source>
</evidence>
<reference evidence="8" key="1">
    <citation type="submission" date="2022-08" db="EMBL/GenBank/DDBJ databases">
        <authorList>
            <person name="Marques A."/>
        </authorList>
    </citation>
    <scope>NUCLEOTIDE SEQUENCE</scope>
    <source>
        <strain evidence="8">RhyPub2mFocal</strain>
        <tissue evidence="8">Leaves</tissue>
    </source>
</reference>